<evidence type="ECO:0000313" key="8">
    <source>
        <dbReference type="Proteomes" id="UP000602076"/>
    </source>
</evidence>
<dbReference type="Proteomes" id="UP000602076">
    <property type="component" value="Unassembled WGS sequence"/>
</dbReference>
<evidence type="ECO:0000256" key="1">
    <source>
        <dbReference type="ARBA" id="ARBA00022729"/>
    </source>
</evidence>
<dbReference type="CDD" id="cd12797">
    <property type="entry name" value="M23_peptidase"/>
    <property type="match status" value="1"/>
</dbReference>
<dbReference type="Gene3D" id="6.10.250.3150">
    <property type="match status" value="1"/>
</dbReference>
<name>A0A927CVV7_9BACI</name>
<evidence type="ECO:0000256" key="2">
    <source>
        <dbReference type="SAM" id="Coils"/>
    </source>
</evidence>
<feature type="chain" id="PRO_5039108420" evidence="4">
    <location>
        <begin position="22"/>
        <end position="433"/>
    </location>
</feature>
<accession>A0A927CVV7</accession>
<dbReference type="PANTHER" id="PTHR21666">
    <property type="entry name" value="PEPTIDASE-RELATED"/>
    <property type="match status" value="1"/>
</dbReference>
<feature type="domain" description="M23ase beta-sheet core" evidence="5">
    <location>
        <begin position="326"/>
        <end position="429"/>
    </location>
</feature>
<comment type="caution">
    <text evidence="7">The sequence shown here is derived from an EMBL/GenBank/DDBJ whole genome shotgun (WGS) entry which is preliminary data.</text>
</comment>
<feature type="signal peptide" evidence="4">
    <location>
        <begin position="1"/>
        <end position="21"/>
    </location>
</feature>
<feature type="region of interest" description="Disordered" evidence="3">
    <location>
        <begin position="205"/>
        <end position="230"/>
    </location>
</feature>
<dbReference type="InterPro" id="IPR057309">
    <property type="entry name" value="PcsB_CC"/>
</dbReference>
<dbReference type="GO" id="GO:0004222">
    <property type="term" value="F:metalloendopeptidase activity"/>
    <property type="evidence" value="ECO:0007669"/>
    <property type="project" value="TreeGrafter"/>
</dbReference>
<dbReference type="PANTHER" id="PTHR21666:SF270">
    <property type="entry name" value="MUREIN HYDROLASE ACTIVATOR ENVC"/>
    <property type="match status" value="1"/>
</dbReference>
<keyword evidence="1 4" id="KW-0732">Signal</keyword>
<dbReference type="InterPro" id="IPR011055">
    <property type="entry name" value="Dup_hybrid_motif"/>
</dbReference>
<feature type="domain" description="Peptidoglycan hydrolase PcsB coiled-coil" evidence="6">
    <location>
        <begin position="108"/>
        <end position="181"/>
    </location>
</feature>
<dbReference type="InterPro" id="IPR050570">
    <property type="entry name" value="Cell_wall_metabolism_enzyme"/>
</dbReference>
<feature type="compositionally biased region" description="Basic and acidic residues" evidence="3">
    <location>
        <begin position="255"/>
        <end position="275"/>
    </location>
</feature>
<evidence type="ECO:0000256" key="3">
    <source>
        <dbReference type="SAM" id="MobiDB-lite"/>
    </source>
</evidence>
<feature type="coiled-coil region" evidence="2">
    <location>
        <begin position="31"/>
        <end position="121"/>
    </location>
</feature>
<feature type="region of interest" description="Disordered" evidence="3">
    <location>
        <begin position="255"/>
        <end position="299"/>
    </location>
</feature>
<dbReference type="RefSeq" id="WP_190998026.1">
    <property type="nucleotide sequence ID" value="NZ_JACXSI010000019.1"/>
</dbReference>
<dbReference type="Pfam" id="PF01551">
    <property type="entry name" value="Peptidase_M23"/>
    <property type="match status" value="1"/>
</dbReference>
<dbReference type="SUPFAM" id="SSF51261">
    <property type="entry name" value="Duplicated hybrid motif"/>
    <property type="match status" value="1"/>
</dbReference>
<organism evidence="7 8">
    <name type="scientific">Peribacillus faecalis</name>
    <dbReference type="NCBI Taxonomy" id="2772559"/>
    <lineage>
        <taxon>Bacteria</taxon>
        <taxon>Bacillati</taxon>
        <taxon>Bacillota</taxon>
        <taxon>Bacilli</taxon>
        <taxon>Bacillales</taxon>
        <taxon>Bacillaceae</taxon>
        <taxon>Peribacillus</taxon>
    </lineage>
</organism>
<evidence type="ECO:0000256" key="4">
    <source>
        <dbReference type="SAM" id="SignalP"/>
    </source>
</evidence>
<dbReference type="EMBL" id="JACXSI010000019">
    <property type="protein sequence ID" value="MBD3108481.1"/>
    <property type="molecule type" value="Genomic_DNA"/>
</dbReference>
<feature type="compositionally biased region" description="Low complexity" evidence="3">
    <location>
        <begin position="276"/>
        <end position="299"/>
    </location>
</feature>
<evidence type="ECO:0000259" key="6">
    <source>
        <dbReference type="Pfam" id="PF24568"/>
    </source>
</evidence>
<dbReference type="AlphaFoldDB" id="A0A927CVV7"/>
<sequence>MLKKKMLVLSSTLIVGFGSLAAVSGVNAESISELKKQQEEVQQKKSGLQSSINETEAKIADLQAEQELVNAEINRIDFAIEDTSAKITEKNEEISTTNAEIEALKEEITVLQERIEKRTEVLKERAVSFQQSGGSVSYIEVLLGATSFGDFISRVSAVSTIMQADETLVEQHEEDKASLETAQKEVELKLTELESMKAELETMKAKLDSQRAEKSKLMEQLEHEEEEAHSHVMDLEEENAILAAQDAAIARAIEQEQKRAEEEAARQKAEEEARKQQASTQQASSSSSSSSSSSVSNVKPAVSSGMFMKPAVGRYSSGFGSRWGTTHFGLDIANSADVPIVAAASGVVSRSYYSGSYGNVVFITHSINGQIWTTVYAHMETRHVSEGKSVSKGQQIGIMGNTGQSFGQHLHFEIHKGPWNASKSNAVNPADYL</sequence>
<keyword evidence="8" id="KW-1185">Reference proteome</keyword>
<protein>
    <submittedName>
        <fullName evidence="7">Peptidoglycan DD-metalloendopeptidase family protein</fullName>
    </submittedName>
</protein>
<gene>
    <name evidence="7" type="ORF">IEO70_08885</name>
</gene>
<reference evidence="7" key="1">
    <citation type="submission" date="2020-09" db="EMBL/GenBank/DDBJ databases">
        <title>Bacillus faecalis sp. nov., a moderately halophilic bacterium isolated from cow faeces.</title>
        <authorList>
            <person name="Jiang L."/>
            <person name="Lee J."/>
        </authorList>
    </citation>
    <scope>NUCLEOTIDE SEQUENCE</scope>
    <source>
        <strain evidence="7">AGMB 02131</strain>
    </source>
</reference>
<proteinExistence type="predicted"/>
<evidence type="ECO:0000313" key="7">
    <source>
        <dbReference type="EMBL" id="MBD3108481.1"/>
    </source>
</evidence>
<dbReference type="Gene3D" id="2.70.70.10">
    <property type="entry name" value="Glucose Permease (Domain IIA)"/>
    <property type="match status" value="1"/>
</dbReference>
<dbReference type="InterPro" id="IPR016047">
    <property type="entry name" value="M23ase_b-sheet_dom"/>
</dbReference>
<dbReference type="Pfam" id="PF24568">
    <property type="entry name" value="CC_PcsB"/>
    <property type="match status" value="1"/>
</dbReference>
<keyword evidence="2" id="KW-0175">Coiled coil</keyword>
<evidence type="ECO:0000259" key="5">
    <source>
        <dbReference type="Pfam" id="PF01551"/>
    </source>
</evidence>